<evidence type="ECO:0000313" key="14">
    <source>
        <dbReference type="WBParaSite" id="TMUE_3000011511.1"/>
    </source>
</evidence>
<dbReference type="Pfam" id="PF08246">
    <property type="entry name" value="Inhibitor_I29"/>
    <property type="match status" value="1"/>
</dbReference>
<dbReference type="InterPro" id="IPR039417">
    <property type="entry name" value="Peptidase_C1A_papain-like"/>
</dbReference>
<reference evidence="14" key="1">
    <citation type="submission" date="2019-12" db="UniProtKB">
        <authorList>
            <consortium name="WormBaseParasite"/>
        </authorList>
    </citation>
    <scope>IDENTIFICATION</scope>
</reference>
<dbReference type="GO" id="GO:0008234">
    <property type="term" value="F:cysteine-type peptidase activity"/>
    <property type="evidence" value="ECO:0007669"/>
    <property type="project" value="UniProtKB-KW"/>
</dbReference>
<dbReference type="PRINTS" id="PR00705">
    <property type="entry name" value="PAPAIN"/>
</dbReference>
<evidence type="ECO:0000256" key="3">
    <source>
        <dbReference type="ARBA" id="ARBA00022729"/>
    </source>
</evidence>
<comment type="similarity">
    <text evidence="1">Belongs to the peptidase C1 family.</text>
</comment>
<dbReference type="SUPFAM" id="SSF54403">
    <property type="entry name" value="Cystatin/monellin"/>
    <property type="match status" value="1"/>
</dbReference>
<evidence type="ECO:0000256" key="5">
    <source>
        <dbReference type="ARBA" id="ARBA00022807"/>
    </source>
</evidence>
<keyword evidence="5" id="KW-0788">Thiol protease</keyword>
<feature type="chain" id="PRO_5024424272" evidence="9">
    <location>
        <begin position="22"/>
        <end position="489"/>
    </location>
</feature>
<feature type="domain" description="Cystatin" evidence="10">
    <location>
        <begin position="21"/>
        <end position="134"/>
    </location>
</feature>
<dbReference type="AlphaFoldDB" id="A0A5S6QVS5"/>
<dbReference type="InterPro" id="IPR046350">
    <property type="entry name" value="Cystatin_sf"/>
</dbReference>
<dbReference type="Gene3D" id="3.90.70.10">
    <property type="entry name" value="Cysteine proteinases"/>
    <property type="match status" value="1"/>
</dbReference>
<dbReference type="SUPFAM" id="SSF54001">
    <property type="entry name" value="Cysteine proteinases"/>
    <property type="match status" value="1"/>
</dbReference>
<evidence type="ECO:0000256" key="8">
    <source>
        <dbReference type="ARBA" id="ARBA00023180"/>
    </source>
</evidence>
<keyword evidence="3 9" id="KW-0732">Signal</keyword>
<dbReference type="Pfam" id="PF00112">
    <property type="entry name" value="Peptidase_C1"/>
    <property type="match status" value="1"/>
</dbReference>
<dbReference type="CDD" id="cd00042">
    <property type="entry name" value="CY"/>
    <property type="match status" value="1"/>
</dbReference>
<name>A0A5S6QVS5_TRIMR</name>
<dbReference type="InterPro" id="IPR000668">
    <property type="entry name" value="Peptidase_C1A_C"/>
</dbReference>
<evidence type="ECO:0000256" key="1">
    <source>
        <dbReference type="ARBA" id="ARBA00008455"/>
    </source>
</evidence>
<dbReference type="FunFam" id="3.90.70.10:FF:000130">
    <property type="entry name" value="Cysteine proteinase 1"/>
    <property type="match status" value="1"/>
</dbReference>
<organism evidence="13 14">
    <name type="scientific">Trichuris muris</name>
    <name type="common">Mouse whipworm</name>
    <dbReference type="NCBI Taxonomy" id="70415"/>
    <lineage>
        <taxon>Eukaryota</taxon>
        <taxon>Metazoa</taxon>
        <taxon>Ecdysozoa</taxon>
        <taxon>Nematoda</taxon>
        <taxon>Enoplea</taxon>
        <taxon>Dorylaimia</taxon>
        <taxon>Trichinellida</taxon>
        <taxon>Trichuridae</taxon>
        <taxon>Trichuris</taxon>
    </lineage>
</organism>
<dbReference type="GO" id="GO:0006508">
    <property type="term" value="P:proteolysis"/>
    <property type="evidence" value="ECO:0007669"/>
    <property type="project" value="UniProtKB-KW"/>
</dbReference>
<dbReference type="CDD" id="cd02248">
    <property type="entry name" value="Peptidase_C1A"/>
    <property type="match status" value="1"/>
</dbReference>
<dbReference type="PROSITE" id="PS00139">
    <property type="entry name" value="THIOL_PROTEASE_CYS"/>
    <property type="match status" value="1"/>
</dbReference>
<keyword evidence="2" id="KW-0645">Protease</keyword>
<evidence type="ECO:0000259" key="12">
    <source>
        <dbReference type="SMART" id="SM00848"/>
    </source>
</evidence>
<dbReference type="WBParaSite" id="TMUE_3000011511.1">
    <property type="protein sequence ID" value="TMUE_3000011511.1"/>
    <property type="gene ID" value="WBGene00301340"/>
</dbReference>
<evidence type="ECO:0000313" key="13">
    <source>
        <dbReference type="Proteomes" id="UP000046395"/>
    </source>
</evidence>
<dbReference type="Proteomes" id="UP000046395">
    <property type="component" value="Unassembled WGS sequence"/>
</dbReference>
<dbReference type="PROSITE" id="PS00640">
    <property type="entry name" value="THIOL_PROTEASE_ASN"/>
    <property type="match status" value="1"/>
</dbReference>
<keyword evidence="8" id="KW-0325">Glycoprotein</keyword>
<dbReference type="InterPro" id="IPR000169">
    <property type="entry name" value="Pept_cys_AS"/>
</dbReference>
<keyword evidence="7" id="KW-1015">Disulfide bond</keyword>
<evidence type="ECO:0000256" key="9">
    <source>
        <dbReference type="SAM" id="SignalP"/>
    </source>
</evidence>
<accession>A0A5S6QVS5</accession>
<sequence>MLRTVCIALLSVVATVRNPLAAPVTPRVASDPGEKEAQEAANFALTLYNEESHESRYVKLLGVKALDDETGFGTAYTLEFYIGQTDCLKSKQSFSNYTELQRQCAFKSGGTVHLCSLEIGRVDHPVKGEKLERLSNFSCVRMLPTELSAFNGGEDDFDRKLMLRFNSVRILNMIYPKTAEEKKTWSDFKSFAREHGRWYDTEAEFVKRFEIFKVNMKTVKMLQENEQGTAVYGATKFADMTPEEFRRFYLTPVWKRNSNFPAKKAVIPTAKLPEHWDWREHNAVTDVKNQKTCGSCWAFATTANIEGVWSVKKGELLSLSEQELVDCDLLDEGCNGGLPWNAYKEIERLGGLETENDYSYSGNRGRCKFDRSKIKVYINDSVELPQDEDKIAAYVQANGPVAIGINAFAMMFYKHGISHPWSFMCNPSALDHGVSIVGFSTQKSRRGAKPYWIIKNSWGTGWGEDGYYLLYRGAGVCGVNQMVTSVIVH</sequence>
<evidence type="ECO:0000256" key="2">
    <source>
        <dbReference type="ARBA" id="ARBA00022670"/>
    </source>
</evidence>
<dbReference type="STRING" id="70415.A0A5S6QVS5"/>
<dbReference type="Gene3D" id="1.10.287.2250">
    <property type="match status" value="1"/>
</dbReference>
<evidence type="ECO:0000256" key="6">
    <source>
        <dbReference type="ARBA" id="ARBA00023145"/>
    </source>
</evidence>
<feature type="domain" description="Cathepsin propeptide inhibitor" evidence="12">
    <location>
        <begin position="188"/>
        <end position="245"/>
    </location>
</feature>
<evidence type="ECO:0000259" key="10">
    <source>
        <dbReference type="SMART" id="SM00043"/>
    </source>
</evidence>
<proteinExistence type="inferred from homology"/>
<dbReference type="InterPro" id="IPR013201">
    <property type="entry name" value="Prot_inhib_I29"/>
</dbReference>
<dbReference type="InterPro" id="IPR025661">
    <property type="entry name" value="Pept_asp_AS"/>
</dbReference>
<feature type="domain" description="Peptidase C1A papain C-terminal" evidence="11">
    <location>
        <begin position="272"/>
        <end position="487"/>
    </location>
</feature>
<dbReference type="Pfam" id="PF00031">
    <property type="entry name" value="Cystatin"/>
    <property type="match status" value="1"/>
</dbReference>
<keyword evidence="4" id="KW-0378">Hydrolase</keyword>
<dbReference type="GO" id="GO:0004869">
    <property type="term" value="F:cysteine-type endopeptidase inhibitor activity"/>
    <property type="evidence" value="ECO:0007669"/>
    <property type="project" value="InterPro"/>
</dbReference>
<evidence type="ECO:0000259" key="11">
    <source>
        <dbReference type="SMART" id="SM00645"/>
    </source>
</evidence>
<dbReference type="InterPro" id="IPR000010">
    <property type="entry name" value="Cystatin_dom"/>
</dbReference>
<dbReference type="SMART" id="SM00848">
    <property type="entry name" value="Inhibitor_I29"/>
    <property type="match status" value="1"/>
</dbReference>
<evidence type="ECO:0000256" key="7">
    <source>
        <dbReference type="ARBA" id="ARBA00023157"/>
    </source>
</evidence>
<keyword evidence="6" id="KW-0865">Zymogen</keyword>
<evidence type="ECO:0000256" key="4">
    <source>
        <dbReference type="ARBA" id="ARBA00022801"/>
    </source>
</evidence>
<dbReference type="InterPro" id="IPR038765">
    <property type="entry name" value="Papain-like_cys_pep_sf"/>
</dbReference>
<protein>
    <submittedName>
        <fullName evidence="14">Cathepsin F</fullName>
    </submittedName>
</protein>
<dbReference type="SMART" id="SM00043">
    <property type="entry name" value="CY"/>
    <property type="match status" value="1"/>
</dbReference>
<dbReference type="PANTHER" id="PTHR12411">
    <property type="entry name" value="CYSTEINE PROTEASE FAMILY C1-RELATED"/>
    <property type="match status" value="1"/>
</dbReference>
<dbReference type="SMART" id="SM00645">
    <property type="entry name" value="Pept_C1"/>
    <property type="match status" value="1"/>
</dbReference>
<dbReference type="Gene3D" id="3.10.450.10">
    <property type="match status" value="1"/>
</dbReference>
<keyword evidence="13" id="KW-1185">Reference proteome</keyword>
<feature type="signal peptide" evidence="9">
    <location>
        <begin position="1"/>
        <end position="21"/>
    </location>
</feature>
<dbReference type="InterPro" id="IPR013128">
    <property type="entry name" value="Peptidase_C1A"/>
</dbReference>